<dbReference type="EMBL" id="FRFE01000008">
    <property type="protein sequence ID" value="SHO47808.1"/>
    <property type="molecule type" value="Genomic_DNA"/>
</dbReference>
<dbReference type="Proteomes" id="UP000184603">
    <property type="component" value="Unassembled WGS sequence"/>
</dbReference>
<keyword evidence="4 9" id="KW-0285">Flavoprotein</keyword>
<dbReference type="InterPro" id="IPR003171">
    <property type="entry name" value="Mehydrof_redctse-like"/>
</dbReference>
<dbReference type="InterPro" id="IPR022026">
    <property type="entry name" value="DUF5981"/>
</dbReference>
<dbReference type="Pfam" id="PF02219">
    <property type="entry name" value="MTHFR"/>
    <property type="match status" value="1"/>
</dbReference>
<keyword evidence="5 9" id="KW-0274">FAD</keyword>
<proteinExistence type="inferred from homology"/>
<dbReference type="STRING" id="1121416.SAMN02745220_01974"/>
<accession>A0A1M7Y5J5</accession>
<evidence type="ECO:0000256" key="2">
    <source>
        <dbReference type="ARBA" id="ARBA00004777"/>
    </source>
</evidence>
<evidence type="ECO:0000256" key="5">
    <source>
        <dbReference type="ARBA" id="ARBA00022827"/>
    </source>
</evidence>
<dbReference type="Pfam" id="PF12225">
    <property type="entry name" value="DUF5981"/>
    <property type="match status" value="1"/>
</dbReference>
<sequence length="501" mass="56603">MIHNFNDDISTPEKFVVTLELIPGRDFSGDAIDTIKQISQDAYNDGRITAVSITDNPGGNAALSPDAIGREILDFGLDVIVHFTCRDTNRMGMESRALQLARMGMKNILALTGDYSGKGFGGRGTPVFDFDSVILTSMLNDLNKRLIKTGHSEVFVTGCAVSPFKYTEAESWVQYRKLQRKIEAGASFTITQLGYDIDKYEELLIFNHENNIKIPALASLYLLGKGAANIMQQGKVPGVYVSKRLYETIAKEYEVKGEGPKKAIERLARLGVVLKGIGYKGIHIGGVHKSFDTVAAILDRMDEIQHNWQDYREEFQEEQNGRFYLYKQSAEQKNGMSKQDDIKLKYTDGAHYLFLRTAHDLFFDKRASLAPVYKKISATLDKSNSSWMLKAFLEDPFKKLMLSCQSCGDCGIQHVGFLCPESGCPKHTRNGACGGSRDGYCEVHEDKFCVWVRAYYRMKRHNETDRLTATFVPPRLWELKDTSSWINFHLDRDHQREDKAA</sequence>
<protein>
    <recommendedName>
        <fullName evidence="9">Methylenetetrahydrofolate reductase</fullName>
    </recommendedName>
</protein>
<gene>
    <name evidence="11" type="ORF">SAMN02745220_01974</name>
</gene>
<dbReference type="GO" id="GO:0035999">
    <property type="term" value="P:tetrahydrofolate interconversion"/>
    <property type="evidence" value="ECO:0007669"/>
    <property type="project" value="UniProtKB-UniPathway"/>
</dbReference>
<evidence type="ECO:0000256" key="3">
    <source>
        <dbReference type="ARBA" id="ARBA00006743"/>
    </source>
</evidence>
<organism evidence="11 12">
    <name type="scientific">Desulfopila aestuarii DSM 18488</name>
    <dbReference type="NCBI Taxonomy" id="1121416"/>
    <lineage>
        <taxon>Bacteria</taxon>
        <taxon>Pseudomonadati</taxon>
        <taxon>Thermodesulfobacteriota</taxon>
        <taxon>Desulfobulbia</taxon>
        <taxon>Desulfobulbales</taxon>
        <taxon>Desulfocapsaceae</taxon>
        <taxon>Desulfopila</taxon>
    </lineage>
</organism>
<evidence type="ECO:0000256" key="8">
    <source>
        <dbReference type="ARBA" id="ARBA00048628"/>
    </source>
</evidence>
<dbReference type="GO" id="GO:0009086">
    <property type="term" value="P:methionine biosynthetic process"/>
    <property type="evidence" value="ECO:0007669"/>
    <property type="project" value="TreeGrafter"/>
</dbReference>
<evidence type="ECO:0000259" key="10">
    <source>
        <dbReference type="Pfam" id="PF12225"/>
    </source>
</evidence>
<evidence type="ECO:0000256" key="4">
    <source>
        <dbReference type="ARBA" id="ARBA00022630"/>
    </source>
</evidence>
<comment type="similarity">
    <text evidence="3 9">Belongs to the methylenetetrahydrofolate reductase family.</text>
</comment>
<dbReference type="GO" id="GO:0005829">
    <property type="term" value="C:cytosol"/>
    <property type="evidence" value="ECO:0007669"/>
    <property type="project" value="TreeGrafter"/>
</dbReference>
<reference evidence="11 12" key="1">
    <citation type="submission" date="2016-12" db="EMBL/GenBank/DDBJ databases">
        <authorList>
            <person name="Song W.-J."/>
            <person name="Kurnit D.M."/>
        </authorList>
    </citation>
    <scope>NUCLEOTIDE SEQUENCE [LARGE SCALE GENOMIC DNA]</scope>
    <source>
        <strain evidence="11 12">DSM 18488</strain>
    </source>
</reference>
<comment type="pathway">
    <text evidence="7">Amino-acid biosynthesis; L-methionine biosynthesis via de novo pathway.</text>
</comment>
<dbReference type="GO" id="GO:0071949">
    <property type="term" value="F:FAD binding"/>
    <property type="evidence" value="ECO:0007669"/>
    <property type="project" value="TreeGrafter"/>
</dbReference>
<keyword evidence="12" id="KW-1185">Reference proteome</keyword>
<evidence type="ECO:0000313" key="12">
    <source>
        <dbReference type="Proteomes" id="UP000184603"/>
    </source>
</evidence>
<comment type="pathway">
    <text evidence="2 9">One-carbon metabolism; tetrahydrofolate interconversion.</text>
</comment>
<dbReference type="InterPro" id="IPR029041">
    <property type="entry name" value="FAD-linked_oxidoreductase-like"/>
</dbReference>
<dbReference type="PANTHER" id="PTHR45754">
    <property type="entry name" value="METHYLENETETRAHYDROFOLATE REDUCTASE"/>
    <property type="match status" value="1"/>
</dbReference>
<evidence type="ECO:0000256" key="1">
    <source>
        <dbReference type="ARBA" id="ARBA00001974"/>
    </source>
</evidence>
<keyword evidence="6 9" id="KW-0560">Oxidoreductase</keyword>
<dbReference type="OrthoDB" id="5428919at2"/>
<dbReference type="UniPathway" id="UPA00193"/>
<dbReference type="PANTHER" id="PTHR45754:SF3">
    <property type="entry name" value="METHYLENETETRAHYDROFOLATE REDUCTASE (NADPH)"/>
    <property type="match status" value="1"/>
</dbReference>
<comment type="catalytic activity">
    <reaction evidence="8">
        <text>(6S)-5-methyl-5,6,7,8-tetrahydrofolate + NAD(+) = (6R)-5,10-methylene-5,6,7,8-tetrahydrofolate + NADH + H(+)</text>
        <dbReference type="Rhea" id="RHEA:19821"/>
        <dbReference type="ChEBI" id="CHEBI:15378"/>
        <dbReference type="ChEBI" id="CHEBI:15636"/>
        <dbReference type="ChEBI" id="CHEBI:18608"/>
        <dbReference type="ChEBI" id="CHEBI:57540"/>
        <dbReference type="ChEBI" id="CHEBI:57945"/>
        <dbReference type="EC" id="1.5.1.54"/>
    </reaction>
    <physiologicalReaction direction="right-to-left" evidence="8">
        <dbReference type="Rhea" id="RHEA:19823"/>
    </physiologicalReaction>
</comment>
<dbReference type="Gene3D" id="3.20.20.220">
    <property type="match status" value="1"/>
</dbReference>
<evidence type="ECO:0000256" key="9">
    <source>
        <dbReference type="RuleBase" id="RU003862"/>
    </source>
</evidence>
<dbReference type="AlphaFoldDB" id="A0A1M7Y5J5"/>
<name>A0A1M7Y5J5_9BACT</name>
<dbReference type="GO" id="GO:0106312">
    <property type="term" value="F:methylenetetrahydrofolate reductase (NADH) activity"/>
    <property type="evidence" value="ECO:0007669"/>
    <property type="project" value="UniProtKB-EC"/>
</dbReference>
<feature type="domain" description="Methylene-tetrahydrofolate reductase C-terminal-like" evidence="10">
    <location>
        <begin position="396"/>
        <end position="477"/>
    </location>
</feature>
<dbReference type="RefSeq" id="WP_073613281.1">
    <property type="nucleotide sequence ID" value="NZ_FRFE01000008.1"/>
</dbReference>
<evidence type="ECO:0000256" key="7">
    <source>
        <dbReference type="ARBA" id="ARBA00034478"/>
    </source>
</evidence>
<evidence type="ECO:0000313" key="11">
    <source>
        <dbReference type="EMBL" id="SHO47808.1"/>
    </source>
</evidence>
<evidence type="ECO:0000256" key="6">
    <source>
        <dbReference type="ARBA" id="ARBA00023002"/>
    </source>
</evidence>
<dbReference type="SUPFAM" id="SSF51730">
    <property type="entry name" value="FAD-linked oxidoreductase"/>
    <property type="match status" value="1"/>
</dbReference>
<comment type="cofactor">
    <cofactor evidence="1 9">
        <name>FAD</name>
        <dbReference type="ChEBI" id="CHEBI:57692"/>
    </cofactor>
</comment>